<keyword evidence="6 11" id="KW-0255">Endonuclease</keyword>
<protein>
    <recommendedName>
        <fullName evidence="13">VLRF1 domain-containing protein</fullName>
    </recommendedName>
</protein>
<comment type="subcellular location">
    <subcellularLocation>
        <location evidence="1">Cytoplasm</location>
    </subcellularLocation>
</comment>
<feature type="compositionally biased region" description="Basic and acidic residues" evidence="12">
    <location>
        <begin position="406"/>
        <end position="423"/>
    </location>
</feature>
<comment type="domain">
    <text evidence="11">The VLRF1 domain mediates binding to the 60S ribosomal subunit.</text>
</comment>
<feature type="region of interest" description="Disordered" evidence="12">
    <location>
        <begin position="85"/>
        <end position="111"/>
    </location>
</feature>
<dbReference type="Gene3D" id="1.25.40.20">
    <property type="entry name" value="Ankyrin repeat-containing domain"/>
    <property type="match status" value="1"/>
</dbReference>
<evidence type="ECO:0000256" key="1">
    <source>
        <dbReference type="ARBA" id="ARBA00004496"/>
    </source>
</evidence>
<evidence type="ECO:0000313" key="15">
    <source>
        <dbReference type="Proteomes" id="UP001162164"/>
    </source>
</evidence>
<accession>A0ABQ9J2J3</accession>
<dbReference type="SMART" id="SM00248">
    <property type="entry name" value="ANK"/>
    <property type="match status" value="1"/>
</dbReference>
<feature type="region of interest" description="Disordered" evidence="12">
    <location>
        <begin position="324"/>
        <end position="346"/>
    </location>
</feature>
<gene>
    <name evidence="14" type="ORF">NQ317_001547</name>
</gene>
<feature type="active site" evidence="11">
    <location>
        <position position="204"/>
    </location>
</feature>
<evidence type="ECO:0000256" key="6">
    <source>
        <dbReference type="ARBA" id="ARBA00022759"/>
    </source>
</evidence>
<feature type="domain" description="VLRF1" evidence="13">
    <location>
        <begin position="161"/>
        <end position="303"/>
    </location>
</feature>
<keyword evidence="9" id="KW-0175">Coiled coil</keyword>
<dbReference type="InterPro" id="IPR036770">
    <property type="entry name" value="Ankyrin_rpt-contain_sf"/>
</dbReference>
<dbReference type="Pfam" id="PF00023">
    <property type="entry name" value="Ank"/>
    <property type="match status" value="1"/>
</dbReference>
<dbReference type="PROSITE" id="PS50297">
    <property type="entry name" value="ANK_REP_REGION"/>
    <property type="match status" value="1"/>
</dbReference>
<evidence type="ECO:0000256" key="10">
    <source>
        <dbReference type="PROSITE-ProRule" id="PRU00023"/>
    </source>
</evidence>
<keyword evidence="15" id="KW-1185">Reference proteome</keyword>
<feature type="region of interest" description="Disordered" evidence="12">
    <location>
        <begin position="200"/>
        <end position="220"/>
    </location>
</feature>
<comment type="similarity">
    <text evidence="2 11">Belongs to the ANKZF1/VMS1 family.</text>
</comment>
<evidence type="ECO:0000259" key="13">
    <source>
        <dbReference type="PROSITE" id="PS52044"/>
    </source>
</evidence>
<reference evidence="14" key="1">
    <citation type="journal article" date="2023" name="Insect Mol. Biol.">
        <title>Genome sequencing provides insights into the evolution of gene families encoding plant cell wall-degrading enzymes in longhorned beetles.</title>
        <authorList>
            <person name="Shin N.R."/>
            <person name="Okamura Y."/>
            <person name="Kirsch R."/>
            <person name="Pauchet Y."/>
        </authorList>
    </citation>
    <scope>NUCLEOTIDE SEQUENCE</scope>
    <source>
        <strain evidence="14">MMC_N1</strain>
    </source>
</reference>
<proteinExistence type="inferred from homology"/>
<evidence type="ECO:0000313" key="14">
    <source>
        <dbReference type="EMBL" id="KAJ8971834.1"/>
    </source>
</evidence>
<evidence type="ECO:0000256" key="7">
    <source>
        <dbReference type="ARBA" id="ARBA00022801"/>
    </source>
</evidence>
<dbReference type="EMBL" id="JAPWTJ010001427">
    <property type="protein sequence ID" value="KAJ8971834.1"/>
    <property type="molecule type" value="Genomic_DNA"/>
</dbReference>
<evidence type="ECO:0000256" key="11">
    <source>
        <dbReference type="PROSITE-ProRule" id="PRU01389"/>
    </source>
</evidence>
<keyword evidence="3 11" id="KW-0963">Cytoplasm</keyword>
<keyword evidence="5" id="KW-0677">Repeat</keyword>
<feature type="compositionally biased region" description="Basic and acidic residues" evidence="12">
    <location>
        <begin position="89"/>
        <end position="98"/>
    </location>
</feature>
<dbReference type="InterPro" id="IPR041175">
    <property type="entry name" value="VLRF1/Vms1"/>
</dbReference>
<dbReference type="PANTHER" id="PTHR16036">
    <property type="entry name" value="ANKYRIN REPEAT AND ZINC FINGER DOMAIN-CONTAINING PROTEIN 1"/>
    <property type="match status" value="1"/>
</dbReference>
<dbReference type="PANTHER" id="PTHR16036:SF2">
    <property type="entry name" value="TRNA ENDONUCLEASE ANKZF1"/>
    <property type="match status" value="1"/>
</dbReference>
<comment type="caution">
    <text evidence="14">The sequence shown here is derived from an EMBL/GenBank/DDBJ whole genome shotgun (WGS) entry which is preliminary data.</text>
</comment>
<keyword evidence="8 10" id="KW-0040">ANK repeat</keyword>
<feature type="region of interest" description="Disordered" evidence="12">
    <location>
        <begin position="379"/>
        <end position="423"/>
    </location>
</feature>
<dbReference type="InterPro" id="IPR002110">
    <property type="entry name" value="Ankyrin_rpt"/>
</dbReference>
<dbReference type="Proteomes" id="UP001162164">
    <property type="component" value="Unassembled WGS sequence"/>
</dbReference>
<feature type="compositionally biased region" description="Polar residues" evidence="12">
    <location>
        <begin position="99"/>
        <end position="111"/>
    </location>
</feature>
<name>A0ABQ9J2J3_9CUCU</name>
<evidence type="ECO:0000256" key="2">
    <source>
        <dbReference type="ARBA" id="ARBA00009262"/>
    </source>
</evidence>
<dbReference type="InterPro" id="IPR047139">
    <property type="entry name" value="ANKZ1/VMS1"/>
</dbReference>
<keyword evidence="4 11" id="KW-0540">Nuclease</keyword>
<evidence type="ECO:0000256" key="8">
    <source>
        <dbReference type="ARBA" id="ARBA00023043"/>
    </source>
</evidence>
<feature type="compositionally biased region" description="Basic residues" evidence="12">
    <location>
        <begin position="389"/>
        <end position="405"/>
    </location>
</feature>
<dbReference type="PROSITE" id="PS50088">
    <property type="entry name" value="ANK_REPEAT"/>
    <property type="match status" value="1"/>
</dbReference>
<organism evidence="14 15">
    <name type="scientific">Molorchus minor</name>
    <dbReference type="NCBI Taxonomy" id="1323400"/>
    <lineage>
        <taxon>Eukaryota</taxon>
        <taxon>Metazoa</taxon>
        <taxon>Ecdysozoa</taxon>
        <taxon>Arthropoda</taxon>
        <taxon>Hexapoda</taxon>
        <taxon>Insecta</taxon>
        <taxon>Pterygota</taxon>
        <taxon>Neoptera</taxon>
        <taxon>Endopterygota</taxon>
        <taxon>Coleoptera</taxon>
        <taxon>Polyphaga</taxon>
        <taxon>Cucujiformia</taxon>
        <taxon>Chrysomeloidea</taxon>
        <taxon>Cerambycidae</taxon>
        <taxon>Lamiinae</taxon>
        <taxon>Monochamini</taxon>
        <taxon>Molorchus</taxon>
    </lineage>
</organism>
<dbReference type="Pfam" id="PF18826">
    <property type="entry name" value="bVLRF1"/>
    <property type="match status" value="1"/>
</dbReference>
<feature type="repeat" description="ANK" evidence="10">
    <location>
        <begin position="438"/>
        <end position="470"/>
    </location>
</feature>
<dbReference type="SUPFAM" id="SSF48403">
    <property type="entry name" value="Ankyrin repeat"/>
    <property type="match status" value="1"/>
</dbReference>
<evidence type="ECO:0000256" key="5">
    <source>
        <dbReference type="ARBA" id="ARBA00022737"/>
    </source>
</evidence>
<evidence type="ECO:0000256" key="3">
    <source>
        <dbReference type="ARBA" id="ARBA00022490"/>
    </source>
</evidence>
<keyword evidence="7 11" id="KW-0378">Hydrolase</keyword>
<sequence>MESVNIFSEKFHNIIEKSVDSVLLEGGDKEETSFEDHWRPTNENDPSCSYCRIQFSDLQSQREHYKLDWHRYNLKQSLESKTSITEEQFNEKSEKDDLSSISGSDTEPESTLDTYATAQGKMFLQSGTGQVFSIYRCLLFDRKEEVADVEILKRLQTCCSKNKQWTVFMLGGGHFAGAVFQETQPILHKTFHCYTVRAGQGGSQSSRDGKSGGSQPKSAGASLRRYNEQALIQHVKNIVDSWRPEIEKSSLIIYRASGPYNRAVLFGGNTPLLDRSDKRLRTIPFSTRRATFTEVQRKVLLNILHNKSLLKRNPKRNKIRASCINRAKSRETTERPLPGTLSSASSSEVDLSKIDNVALDNDLAVSDCEFTTDHLEEFGDSLTPEQRKKSPKKKKPPKKSKTKKLREHEEARKKESSEEEDKIEKVKSDFVNEVLDDYSNTLLHIAALNEHEEVVKFLLENDADPCLKNKNQQTAYVCTQSKLIRETLKQFAKDNPEKYNYNKV</sequence>
<evidence type="ECO:0000256" key="12">
    <source>
        <dbReference type="SAM" id="MobiDB-lite"/>
    </source>
</evidence>
<dbReference type="PROSITE" id="PS52044">
    <property type="entry name" value="VLRF1"/>
    <property type="match status" value="1"/>
</dbReference>
<evidence type="ECO:0000256" key="9">
    <source>
        <dbReference type="ARBA" id="ARBA00023054"/>
    </source>
</evidence>
<evidence type="ECO:0000256" key="4">
    <source>
        <dbReference type="ARBA" id="ARBA00022722"/>
    </source>
</evidence>